<dbReference type="AlphaFoldDB" id="A0A3N4MSC8"/>
<proteinExistence type="predicted"/>
<gene>
    <name evidence="2" type="ORF">EGK74_08590</name>
</gene>
<dbReference type="Proteomes" id="UP000272412">
    <property type="component" value="Unassembled WGS sequence"/>
</dbReference>
<feature type="signal peptide" evidence="1">
    <location>
        <begin position="1"/>
        <end position="26"/>
    </location>
</feature>
<keyword evidence="1" id="KW-0732">Signal</keyword>
<evidence type="ECO:0000313" key="2">
    <source>
        <dbReference type="EMBL" id="RPD86158.1"/>
    </source>
</evidence>
<evidence type="ECO:0000313" key="3">
    <source>
        <dbReference type="Proteomes" id="UP000272412"/>
    </source>
</evidence>
<sequence length="490" mass="52439">MLAICLSATKYLVLSISLTIPVHTHAGIESDMANMFNSMGAATNYTEAGAFHGQSGSLYTGGSFSARAPVSNLSLGNIQLPSVNAGCGGIDIFGGSFSFVSKEEFIQFTRNLGNNAAGVAFDLALKALDPMIQDAINGIRDLAQSVNSHNMNSCQMAQSLVGGVMGAVAESASSNCQAAAVSSGSADDASDASWFCRYGKNLARVSKQAAGTNSPQDTISFTGGNLTYEAMKKHTSDIKDLGLGNFDAMDFYYSIAGTAVFPTPKEDGEGTVSAGVQSFAPRITGIGELLSGKENSVDKQYVTVDMWTCRDGSERKKEICSEKNNVQIKSLRYIVRERLKAMPAKIRSNANWTEQEVREVSVLVANSSLPILRMAVADAFLGTKNLEKTAVTDTIAIDVAAGILSSAERHLRTAVSLYSKTDEVSGIEAKKIMDNLAELRGKIYAERNHALAKIEIEQSMMSAMAQSDSQWRSQFVDSGRSMAFDQMNRL</sequence>
<name>A0A3N4MSC8_9NEIS</name>
<accession>A0A3N4MSC8</accession>
<protein>
    <submittedName>
        <fullName evidence="2">Conjugal transfer protein TraH</fullName>
    </submittedName>
</protein>
<dbReference type="Pfam" id="PF06122">
    <property type="entry name" value="TraH"/>
    <property type="match status" value="1"/>
</dbReference>
<dbReference type="InterPro" id="IPR010927">
    <property type="entry name" value="T4SS_TraH"/>
</dbReference>
<dbReference type="EMBL" id="RPFL01000021">
    <property type="protein sequence ID" value="RPD86158.1"/>
    <property type="molecule type" value="Genomic_DNA"/>
</dbReference>
<feature type="chain" id="PRO_5018034857" evidence="1">
    <location>
        <begin position="27"/>
        <end position="490"/>
    </location>
</feature>
<dbReference type="OrthoDB" id="9797479at2"/>
<reference evidence="2 3" key="1">
    <citation type="submission" date="2018-11" db="EMBL/GenBank/DDBJ databases">
        <title>Neisseria weixii sp. nov. isolated from the rectal contents of plateau pika (Ochotona cruzoniae).</title>
        <authorList>
            <person name="Zhang G."/>
        </authorList>
    </citation>
    <scope>NUCLEOTIDE SEQUENCE [LARGE SCALE GENOMIC DNA]</scope>
    <source>
        <strain evidence="2 3">10009</strain>
    </source>
</reference>
<organism evidence="2 3">
    <name type="scientific">Neisseria weixii</name>
    <dbReference type="NCBI Taxonomy" id="1853276"/>
    <lineage>
        <taxon>Bacteria</taxon>
        <taxon>Pseudomonadati</taxon>
        <taxon>Pseudomonadota</taxon>
        <taxon>Betaproteobacteria</taxon>
        <taxon>Neisseriales</taxon>
        <taxon>Neisseriaceae</taxon>
        <taxon>Neisseria</taxon>
    </lineage>
</organism>
<keyword evidence="3" id="KW-1185">Reference proteome</keyword>
<evidence type="ECO:0000256" key="1">
    <source>
        <dbReference type="SAM" id="SignalP"/>
    </source>
</evidence>
<comment type="caution">
    <text evidence="2">The sequence shown here is derived from an EMBL/GenBank/DDBJ whole genome shotgun (WGS) entry which is preliminary data.</text>
</comment>